<keyword evidence="2" id="KW-1185">Reference proteome</keyword>
<reference evidence="1" key="1">
    <citation type="submission" date="2022-11" db="EMBL/GenBank/DDBJ databases">
        <title>Genome Sequence of Boeremia exigua.</title>
        <authorList>
            <person name="Buettner E."/>
        </authorList>
    </citation>
    <scope>NUCLEOTIDE SEQUENCE</scope>
    <source>
        <strain evidence="1">CU02</strain>
    </source>
</reference>
<comment type="caution">
    <text evidence="1">The sequence shown here is derived from an EMBL/GenBank/DDBJ whole genome shotgun (WGS) entry which is preliminary data.</text>
</comment>
<name>A0ACC2I4W3_9PLEO</name>
<dbReference type="Proteomes" id="UP001153331">
    <property type="component" value="Unassembled WGS sequence"/>
</dbReference>
<evidence type="ECO:0000313" key="1">
    <source>
        <dbReference type="EMBL" id="KAJ8110422.1"/>
    </source>
</evidence>
<evidence type="ECO:0000313" key="2">
    <source>
        <dbReference type="Proteomes" id="UP001153331"/>
    </source>
</evidence>
<organism evidence="1 2">
    <name type="scientific">Boeremia exigua</name>
    <dbReference type="NCBI Taxonomy" id="749465"/>
    <lineage>
        <taxon>Eukaryota</taxon>
        <taxon>Fungi</taxon>
        <taxon>Dikarya</taxon>
        <taxon>Ascomycota</taxon>
        <taxon>Pezizomycotina</taxon>
        <taxon>Dothideomycetes</taxon>
        <taxon>Pleosporomycetidae</taxon>
        <taxon>Pleosporales</taxon>
        <taxon>Pleosporineae</taxon>
        <taxon>Didymellaceae</taxon>
        <taxon>Boeremia</taxon>
    </lineage>
</organism>
<dbReference type="EMBL" id="JAPHNI010000501">
    <property type="protein sequence ID" value="KAJ8110422.1"/>
    <property type="molecule type" value="Genomic_DNA"/>
</dbReference>
<sequence length="556" mass="61337">MLSRRLVGMKEIVSQAAALQDAASAPKSKARWPLSFKIVPPPKQGLEAVGVSTSKEQPKKRWWSHLMYRGPNNELVKVLYSKTKADSEVLAKQFLEEKVVGFDMEWPWDDWRRPNKLQNKIGLIQVATEDRVALFHIGLHTGTTTDEIIAPSLRKLIESPAIGKIGVGIFKADFARISRHFKLQPKGAVELSHLHRLVTFGGWKPQMVSTKLTSLAHQVEKHLGHPLYKGDVRTSDWSKPLSQEQINYAAGDAYAGVMLYHCMNYKRLQMKPIPPMPIHAEKYVNIPFTTITSLYLEPLEEGGKIMTSAFFFGVPTATEDMTKPKSAPKTSTTAAKAAKTTSPSTSKLESPSKTRSTASKAAAIAALDASSQALFYEFVEWRSAVAAEAKLPEYRIMNDHTLMELSAKRPMASKALLNIYGIGPKKEEAYGKQIFGIILRCIAKDSSLAPGDAVDASKTSNDTVEEIPTTSKRSLRSPRRKVARSETPDSSPAFGTPPPPRTAQLHTGVSFALAEWKLADELSDDSLPSIDFGSSRRTSGQKRKRTDSPSKAAVRL</sequence>
<accession>A0ACC2I4W3</accession>
<protein>
    <submittedName>
        <fullName evidence="1">Uncharacterized protein</fullName>
    </submittedName>
</protein>
<gene>
    <name evidence="1" type="ORF">OPT61_g6738</name>
</gene>
<proteinExistence type="predicted"/>